<dbReference type="PRINTS" id="PR00463">
    <property type="entry name" value="EP450I"/>
</dbReference>
<keyword evidence="15" id="KW-1185">Reference proteome</keyword>
<keyword evidence="5 11" id="KW-0479">Metal-binding</keyword>
<feature type="transmembrane region" description="Helical" evidence="13">
    <location>
        <begin position="16"/>
        <end position="33"/>
    </location>
</feature>
<dbReference type="PRINTS" id="PR00385">
    <property type="entry name" value="P450"/>
</dbReference>
<dbReference type="PANTHER" id="PTHR24282:SF130">
    <property type="entry name" value="CYTOCHROME P450 FAMILY PROTEIN"/>
    <property type="match status" value="1"/>
</dbReference>
<evidence type="ECO:0000313" key="14">
    <source>
        <dbReference type="EMBL" id="KAK7294917.1"/>
    </source>
</evidence>
<evidence type="ECO:0000256" key="2">
    <source>
        <dbReference type="ARBA" id="ARBA00010617"/>
    </source>
</evidence>
<evidence type="ECO:0000256" key="6">
    <source>
        <dbReference type="ARBA" id="ARBA00022989"/>
    </source>
</evidence>
<dbReference type="PROSITE" id="PS00086">
    <property type="entry name" value="CYTOCHROME_P450"/>
    <property type="match status" value="1"/>
</dbReference>
<dbReference type="EMBL" id="JAYKXN010000004">
    <property type="protein sequence ID" value="KAK7294917.1"/>
    <property type="molecule type" value="Genomic_DNA"/>
</dbReference>
<keyword evidence="9 12" id="KW-0503">Monooxygenase</keyword>
<accession>A0AAN9PF79</accession>
<evidence type="ECO:0000256" key="3">
    <source>
        <dbReference type="ARBA" id="ARBA00022617"/>
    </source>
</evidence>
<dbReference type="GO" id="GO:0016020">
    <property type="term" value="C:membrane"/>
    <property type="evidence" value="ECO:0007669"/>
    <property type="project" value="UniProtKB-SubCell"/>
</dbReference>
<keyword evidence="4 13" id="KW-0812">Transmembrane</keyword>
<dbReference type="GO" id="GO:0016705">
    <property type="term" value="F:oxidoreductase activity, acting on paired donors, with incorporation or reduction of molecular oxygen"/>
    <property type="evidence" value="ECO:0007669"/>
    <property type="project" value="InterPro"/>
</dbReference>
<evidence type="ECO:0000256" key="5">
    <source>
        <dbReference type="ARBA" id="ARBA00022723"/>
    </source>
</evidence>
<evidence type="ECO:0000256" key="4">
    <source>
        <dbReference type="ARBA" id="ARBA00022692"/>
    </source>
</evidence>
<dbReference type="GO" id="GO:0005506">
    <property type="term" value="F:iron ion binding"/>
    <property type="evidence" value="ECO:0007669"/>
    <property type="project" value="InterPro"/>
</dbReference>
<dbReference type="PANTHER" id="PTHR24282">
    <property type="entry name" value="CYTOCHROME P450 FAMILY MEMBER"/>
    <property type="match status" value="1"/>
</dbReference>
<dbReference type="InterPro" id="IPR050665">
    <property type="entry name" value="Cytochrome_P450_Monooxygen"/>
</dbReference>
<dbReference type="AlphaFoldDB" id="A0AAN9PF79"/>
<keyword evidence="10 13" id="KW-0472">Membrane</keyword>
<dbReference type="GO" id="GO:0004497">
    <property type="term" value="F:monooxygenase activity"/>
    <property type="evidence" value="ECO:0007669"/>
    <property type="project" value="UniProtKB-KW"/>
</dbReference>
<evidence type="ECO:0008006" key="16">
    <source>
        <dbReference type="Google" id="ProtNLM"/>
    </source>
</evidence>
<dbReference type="Pfam" id="PF00067">
    <property type="entry name" value="p450"/>
    <property type="match status" value="2"/>
</dbReference>
<evidence type="ECO:0000256" key="12">
    <source>
        <dbReference type="RuleBase" id="RU000461"/>
    </source>
</evidence>
<comment type="caution">
    <text evidence="14">The sequence shown here is derived from an EMBL/GenBank/DDBJ whole genome shotgun (WGS) entry which is preliminary data.</text>
</comment>
<proteinExistence type="inferred from homology"/>
<evidence type="ECO:0000256" key="13">
    <source>
        <dbReference type="SAM" id="Phobius"/>
    </source>
</evidence>
<dbReference type="InterPro" id="IPR036396">
    <property type="entry name" value="Cyt_P450_sf"/>
</dbReference>
<feature type="binding site" description="axial binding residue" evidence="11">
    <location>
        <position position="555"/>
    </location>
    <ligand>
        <name>heme</name>
        <dbReference type="ChEBI" id="CHEBI:30413"/>
    </ligand>
    <ligandPart>
        <name>Fe</name>
        <dbReference type="ChEBI" id="CHEBI:18248"/>
    </ligandPart>
</feature>
<evidence type="ECO:0000256" key="8">
    <source>
        <dbReference type="ARBA" id="ARBA00023004"/>
    </source>
</evidence>
<dbReference type="InterPro" id="IPR002401">
    <property type="entry name" value="Cyt_P450_E_grp-I"/>
</dbReference>
<evidence type="ECO:0000256" key="11">
    <source>
        <dbReference type="PIRSR" id="PIRSR602401-1"/>
    </source>
</evidence>
<evidence type="ECO:0000256" key="9">
    <source>
        <dbReference type="ARBA" id="ARBA00023033"/>
    </source>
</evidence>
<evidence type="ECO:0000313" key="15">
    <source>
        <dbReference type="Proteomes" id="UP001359559"/>
    </source>
</evidence>
<organism evidence="14 15">
    <name type="scientific">Clitoria ternatea</name>
    <name type="common">Butterfly pea</name>
    <dbReference type="NCBI Taxonomy" id="43366"/>
    <lineage>
        <taxon>Eukaryota</taxon>
        <taxon>Viridiplantae</taxon>
        <taxon>Streptophyta</taxon>
        <taxon>Embryophyta</taxon>
        <taxon>Tracheophyta</taxon>
        <taxon>Spermatophyta</taxon>
        <taxon>Magnoliopsida</taxon>
        <taxon>eudicotyledons</taxon>
        <taxon>Gunneridae</taxon>
        <taxon>Pentapetalae</taxon>
        <taxon>rosids</taxon>
        <taxon>fabids</taxon>
        <taxon>Fabales</taxon>
        <taxon>Fabaceae</taxon>
        <taxon>Papilionoideae</taxon>
        <taxon>50 kb inversion clade</taxon>
        <taxon>NPAAA clade</taxon>
        <taxon>indigoferoid/millettioid clade</taxon>
        <taxon>Phaseoleae</taxon>
        <taxon>Clitoria</taxon>
    </lineage>
</organism>
<dbReference type="Proteomes" id="UP001359559">
    <property type="component" value="Unassembled WGS sequence"/>
</dbReference>
<evidence type="ECO:0000256" key="10">
    <source>
        <dbReference type="ARBA" id="ARBA00023136"/>
    </source>
</evidence>
<gene>
    <name evidence="14" type="ORF">RJT34_17816</name>
</gene>
<keyword evidence="8 11" id="KW-0408">Iron</keyword>
<keyword evidence="7 12" id="KW-0560">Oxidoreductase</keyword>
<dbReference type="SUPFAM" id="SSF48264">
    <property type="entry name" value="Cytochrome P450"/>
    <property type="match status" value="1"/>
</dbReference>
<comment type="cofactor">
    <cofactor evidence="11">
        <name>heme</name>
        <dbReference type="ChEBI" id="CHEBI:30413"/>
    </cofactor>
</comment>
<dbReference type="Gene3D" id="1.10.630.10">
    <property type="entry name" value="Cytochrome P450"/>
    <property type="match status" value="1"/>
</dbReference>
<dbReference type="InterPro" id="IPR001128">
    <property type="entry name" value="Cyt_P450"/>
</dbReference>
<name>A0AAN9PF79_CLITE</name>
<comment type="subcellular location">
    <subcellularLocation>
        <location evidence="1">Membrane</location>
        <topology evidence="1">Single-pass membrane protein</topology>
    </subcellularLocation>
</comment>
<reference evidence="14 15" key="1">
    <citation type="submission" date="2024-01" db="EMBL/GenBank/DDBJ databases">
        <title>The genomes of 5 underutilized Papilionoideae crops provide insights into root nodulation and disease resistance.</title>
        <authorList>
            <person name="Yuan L."/>
        </authorList>
    </citation>
    <scope>NUCLEOTIDE SEQUENCE [LARGE SCALE GENOMIC DNA]</scope>
    <source>
        <strain evidence="14">LY-2023</strain>
        <tissue evidence="14">Leaf</tissue>
    </source>
</reference>
<dbReference type="GO" id="GO:0020037">
    <property type="term" value="F:heme binding"/>
    <property type="evidence" value="ECO:0007669"/>
    <property type="project" value="InterPro"/>
</dbReference>
<sequence>MEAEIRKWVRMGKKEVCWGVLLIVLWNLMIILYKKLWLGPQRIRSVLQKQGINGPKPSFPFGNLFEMRRFRHHQPSLSLHHLDQWLDSVCPYFHAWKKRYGPIFSYSIGSVQHLYVGIPELIKLMRLSMSLDLGRPAFLTQILKPMLGEGIVRANGPHWAFQRNIIAPELFITKIKNMVDVMEECTMETIKKWESHISESEEGIADLIIDGDLKALTRNVFAKTCFGTSYFNKGNAIIDKLAVLQDELVKPTILYGTLSLSNLPHLIPKKLKELFAGVMELLSTPGLFRTTEGKRDECVTLPHAEREQDPSKVDNAILNSRLRRIRSEQFLPTRDNKEISKLQNEAETMILEILNEQKIENQKSGTDENQKYLLQTILKSAANATNKIEKGTFKLGYDTNKLLLDICKNMYFAGSDSTTLAITWTLMLLAVHPEWQQRVRSEIIAAYGNNLLHSFHDTDKLQKLKALKMVVQESLRLYAPTVTVAREILSDMKLGEHLLPKGINTWLFLPVLHRDPDNWGPDSREFKPERFANGLFAACKYPQVYAPFGFGTRTCLGQHFAIVELKIVICLLFSKFSFSISPNYRHCPQFNIMLTPKYGVSLLVSKLPNSTF</sequence>
<keyword evidence="3 11" id="KW-0349">Heme</keyword>
<protein>
    <recommendedName>
        <fullName evidence="16">Cytochrome P450</fullName>
    </recommendedName>
</protein>
<keyword evidence="6 13" id="KW-1133">Transmembrane helix</keyword>
<evidence type="ECO:0000256" key="7">
    <source>
        <dbReference type="ARBA" id="ARBA00023002"/>
    </source>
</evidence>
<evidence type="ECO:0000256" key="1">
    <source>
        <dbReference type="ARBA" id="ARBA00004167"/>
    </source>
</evidence>
<dbReference type="InterPro" id="IPR017972">
    <property type="entry name" value="Cyt_P450_CS"/>
</dbReference>
<comment type="similarity">
    <text evidence="2 12">Belongs to the cytochrome P450 family.</text>
</comment>